<dbReference type="EMBL" id="FNCF01000006">
    <property type="protein sequence ID" value="SDG83482.1"/>
    <property type="molecule type" value="Genomic_DNA"/>
</dbReference>
<dbReference type="RefSeq" id="WP_165640304.1">
    <property type="nucleotide sequence ID" value="NZ_FNCF01000006.1"/>
</dbReference>
<keyword evidence="5" id="KW-1185">Reference proteome</keyword>
<gene>
    <name evidence="4" type="ORF">SAMN05660324_3655</name>
</gene>
<dbReference type="GO" id="GO:0016301">
    <property type="term" value="F:kinase activity"/>
    <property type="evidence" value="ECO:0007669"/>
    <property type="project" value="UniProtKB-KW"/>
</dbReference>
<name>A0A1G7XGZ2_9ACTN</name>
<evidence type="ECO:0000313" key="4">
    <source>
        <dbReference type="EMBL" id="SDG83482.1"/>
    </source>
</evidence>
<dbReference type="AlphaFoldDB" id="A0A1G7XGZ2"/>
<dbReference type="GO" id="GO:0005829">
    <property type="term" value="C:cytosol"/>
    <property type="evidence" value="ECO:0007669"/>
    <property type="project" value="TreeGrafter"/>
</dbReference>
<evidence type="ECO:0000259" key="3">
    <source>
        <dbReference type="Pfam" id="PF00294"/>
    </source>
</evidence>
<dbReference type="PANTHER" id="PTHR10584:SF157">
    <property type="entry name" value="SULFOFRUCTOSE KINASE"/>
    <property type="match status" value="1"/>
</dbReference>
<keyword evidence="2 4" id="KW-0418">Kinase</keyword>
<dbReference type="Gene3D" id="3.40.1190.20">
    <property type="match status" value="1"/>
</dbReference>
<proteinExistence type="predicted"/>
<dbReference type="SUPFAM" id="SSF53613">
    <property type="entry name" value="Ribokinase-like"/>
    <property type="match status" value="1"/>
</dbReference>
<dbReference type="PANTHER" id="PTHR10584">
    <property type="entry name" value="SUGAR KINASE"/>
    <property type="match status" value="1"/>
</dbReference>
<evidence type="ECO:0000256" key="2">
    <source>
        <dbReference type="ARBA" id="ARBA00022777"/>
    </source>
</evidence>
<evidence type="ECO:0000256" key="1">
    <source>
        <dbReference type="ARBA" id="ARBA00022679"/>
    </source>
</evidence>
<protein>
    <submittedName>
        <fullName evidence="4">Ribokinase</fullName>
    </submittedName>
</protein>
<dbReference type="InterPro" id="IPR029056">
    <property type="entry name" value="Ribokinase-like"/>
</dbReference>
<dbReference type="GO" id="GO:0006796">
    <property type="term" value="P:phosphate-containing compound metabolic process"/>
    <property type="evidence" value="ECO:0007669"/>
    <property type="project" value="UniProtKB-ARBA"/>
</dbReference>
<feature type="domain" description="Carbohydrate kinase PfkB" evidence="3">
    <location>
        <begin position="7"/>
        <end position="278"/>
    </location>
</feature>
<organism evidence="4 5">
    <name type="scientific">Klenkia brasiliensis</name>
    <dbReference type="NCBI Taxonomy" id="333142"/>
    <lineage>
        <taxon>Bacteria</taxon>
        <taxon>Bacillati</taxon>
        <taxon>Actinomycetota</taxon>
        <taxon>Actinomycetes</taxon>
        <taxon>Geodermatophilales</taxon>
        <taxon>Geodermatophilaceae</taxon>
        <taxon>Klenkia</taxon>
    </lineage>
</organism>
<dbReference type="Pfam" id="PF00294">
    <property type="entry name" value="PfkB"/>
    <property type="match status" value="1"/>
</dbReference>
<dbReference type="InterPro" id="IPR011611">
    <property type="entry name" value="PfkB_dom"/>
</dbReference>
<dbReference type="PRINTS" id="PR00990">
    <property type="entry name" value="RIBOKINASE"/>
</dbReference>
<accession>A0A1G7XGZ2</accession>
<evidence type="ECO:0000313" key="5">
    <source>
        <dbReference type="Proteomes" id="UP000198863"/>
    </source>
</evidence>
<dbReference type="InterPro" id="IPR002139">
    <property type="entry name" value="Ribo/fructo_kinase"/>
</dbReference>
<keyword evidence="1" id="KW-0808">Transferase</keyword>
<dbReference type="Proteomes" id="UP000198863">
    <property type="component" value="Unassembled WGS sequence"/>
</dbReference>
<reference evidence="5" key="1">
    <citation type="submission" date="2016-10" db="EMBL/GenBank/DDBJ databases">
        <authorList>
            <person name="Varghese N."/>
            <person name="Submissions S."/>
        </authorList>
    </citation>
    <scope>NUCLEOTIDE SEQUENCE [LARGE SCALE GENOMIC DNA]</scope>
    <source>
        <strain evidence="5">DSM 44526</strain>
    </source>
</reference>
<sequence>MTPGAPVVFCGYANLDVVGRVPRFPAPDERVHATAIDQLPGGMGANAAVAAARAGARAAFAGVVGSDLPSDLFLAQLDDEGVDTAWTDRSGYLSTAIVLVDGDGRRSVVSQDDALGAAHVARVADRLAGAGGGVLYLDGYRAAQLPAAARPGVVLAVDLDGCEDTGVARAALAAADHVVVGRTRLTGLLGLSAADRGPRTTLVVTDGAAGWELAGPDGAASGPALPVDVVDDTGAGDCFVGTHLAGLAAGLPPVAAATRAGVAASLSCTREGARAAPAPDQVTAALDQLARTA</sequence>